<sequence length="117" mass="13362">MKWYKNLYTGESVAHRKNRIKWKIIHNAGQIGIYVIALPSNEKNLLDLIPAWELMQKHYPKKQLYIIGLAGDYDEAVTLAAMIVCEAYAKTGSFCVADYLGENKTKKKEETQCTSSF</sequence>
<evidence type="ECO:0000313" key="2">
    <source>
        <dbReference type="Proteomes" id="UP000621540"/>
    </source>
</evidence>
<accession>A0ABR7I8G1</accession>
<dbReference type="EMBL" id="JACOQH010000002">
    <property type="protein sequence ID" value="MBC5753163.1"/>
    <property type="molecule type" value="Genomic_DNA"/>
</dbReference>
<dbReference type="RefSeq" id="WP_022514843.1">
    <property type="nucleotide sequence ID" value="NZ_JACOQH010000002.1"/>
</dbReference>
<gene>
    <name evidence="1" type="ORF">H8Z76_03820</name>
</gene>
<proteinExistence type="predicted"/>
<dbReference type="Proteomes" id="UP000621540">
    <property type="component" value="Unassembled WGS sequence"/>
</dbReference>
<name>A0ABR7I8G1_9FIRM</name>
<evidence type="ECO:0000313" key="1">
    <source>
        <dbReference type="EMBL" id="MBC5753163.1"/>
    </source>
</evidence>
<keyword evidence="2" id="KW-1185">Reference proteome</keyword>
<comment type="caution">
    <text evidence="1">The sequence shown here is derived from an EMBL/GenBank/DDBJ whole genome shotgun (WGS) entry which is preliminary data.</text>
</comment>
<protein>
    <submittedName>
        <fullName evidence="1">Uncharacterized protein</fullName>
    </submittedName>
</protein>
<reference evidence="1 2" key="1">
    <citation type="submission" date="2020-08" db="EMBL/GenBank/DDBJ databases">
        <title>Genome public.</title>
        <authorList>
            <person name="Liu C."/>
            <person name="Sun Q."/>
        </authorList>
    </citation>
    <scope>NUCLEOTIDE SEQUENCE [LARGE SCALE GENOMIC DNA]</scope>
    <source>
        <strain evidence="1 2">BX0805</strain>
    </source>
</reference>
<organism evidence="1 2">
    <name type="scientific">Roseburia yibonii</name>
    <dbReference type="NCBI Taxonomy" id="2763063"/>
    <lineage>
        <taxon>Bacteria</taxon>
        <taxon>Bacillati</taxon>
        <taxon>Bacillota</taxon>
        <taxon>Clostridia</taxon>
        <taxon>Lachnospirales</taxon>
        <taxon>Lachnospiraceae</taxon>
        <taxon>Roseburia</taxon>
    </lineage>
</organism>